<dbReference type="Proteomes" id="UP000296883">
    <property type="component" value="Chromosome"/>
</dbReference>
<gene>
    <name evidence="5" type="ORF">E4031_06785</name>
    <name evidence="4" type="ORF">E4Z98_04990</name>
</gene>
<feature type="binding site" evidence="2">
    <location>
        <position position="55"/>
    </location>
    <ligand>
        <name>CoA</name>
        <dbReference type="ChEBI" id="CHEBI:57287"/>
    </ligand>
</feature>
<dbReference type="AlphaFoldDB" id="A0AAJ5EEJ7"/>
<organism evidence="5 7">
    <name type="scientific">Vagococcus xieshaowenii</name>
    <dbReference type="NCBI Taxonomy" id="2562451"/>
    <lineage>
        <taxon>Bacteria</taxon>
        <taxon>Bacillati</taxon>
        <taxon>Bacillota</taxon>
        <taxon>Bacilli</taxon>
        <taxon>Lactobacillales</taxon>
        <taxon>Enterococcaceae</taxon>
        <taxon>Vagococcus</taxon>
    </lineage>
</organism>
<evidence type="ECO:0000256" key="2">
    <source>
        <dbReference type="PIRSR" id="PIRSR014972-2"/>
    </source>
</evidence>
<dbReference type="PANTHER" id="PTHR36934">
    <property type="entry name" value="BLR0278 PROTEIN"/>
    <property type="match status" value="1"/>
</dbReference>
<dbReference type="RefSeq" id="WP_135254693.1">
    <property type="nucleotide sequence ID" value="NZ_CP038865.1"/>
</dbReference>
<evidence type="ECO:0000313" key="7">
    <source>
        <dbReference type="Proteomes" id="UP000297725"/>
    </source>
</evidence>
<name>A0AAJ5EEJ7_9ENTE</name>
<dbReference type="InterPro" id="IPR029069">
    <property type="entry name" value="HotDog_dom_sf"/>
</dbReference>
<evidence type="ECO:0000313" key="6">
    <source>
        <dbReference type="Proteomes" id="UP000296883"/>
    </source>
</evidence>
<evidence type="ECO:0000259" key="3">
    <source>
        <dbReference type="Pfam" id="PF22636"/>
    </source>
</evidence>
<feature type="active site" evidence="1">
    <location>
        <position position="62"/>
    </location>
</feature>
<feature type="domain" description="Fluoroacetyl-CoA-specific thioesterase-like" evidence="3">
    <location>
        <begin position="9"/>
        <end position="111"/>
    </location>
</feature>
<feature type="binding site" evidence="2">
    <location>
        <position position="55"/>
    </location>
    <ligand>
        <name>substrate</name>
    </ligand>
</feature>
<keyword evidence="6" id="KW-1185">Reference proteome</keyword>
<dbReference type="PANTHER" id="PTHR36934:SF1">
    <property type="entry name" value="THIOESTERASE DOMAIN-CONTAINING PROTEIN"/>
    <property type="match status" value="1"/>
</dbReference>
<feature type="active site" evidence="1">
    <location>
        <position position="36"/>
    </location>
</feature>
<dbReference type="Proteomes" id="UP000297725">
    <property type="component" value="Unassembled WGS sequence"/>
</dbReference>
<protein>
    <recommendedName>
        <fullName evidence="3">Fluoroacetyl-CoA-specific thioesterase-like domain-containing protein</fullName>
    </recommendedName>
</protein>
<reference evidence="4 6" key="2">
    <citation type="journal article" date="2020" name="Int. J. Syst. Evol. Microbiol.">
        <title>Vagococcus xieshaowenii sp. nov., isolated from snow finch (Montifringilla taczanowskii) cloacal content.</title>
        <authorList>
            <person name="Ge Y."/>
            <person name="Yang J."/>
            <person name="Lai X.H."/>
            <person name="Zhang G."/>
            <person name="Jin D."/>
            <person name="Lu S."/>
            <person name="Wang B."/>
            <person name="Huang Y."/>
            <person name="Huang Y."/>
            <person name="Ren Z."/>
            <person name="Zhang X."/>
            <person name="Xu J."/>
        </authorList>
    </citation>
    <scope>NUCLEOTIDE SEQUENCE [LARGE SCALE GENOMIC DNA]</scope>
    <source>
        <strain evidence="4">Personal::cf-49</strain>
        <strain evidence="6">personal::cf-49</strain>
    </source>
</reference>
<dbReference type="PIRSF" id="PIRSF014972">
    <property type="entry name" value="FlK"/>
    <property type="match status" value="1"/>
</dbReference>
<dbReference type="Gene3D" id="3.10.129.10">
    <property type="entry name" value="Hotdog Thioesterase"/>
    <property type="match status" value="1"/>
</dbReference>
<dbReference type="InterPro" id="IPR025540">
    <property type="entry name" value="FlK"/>
</dbReference>
<evidence type="ECO:0000256" key="1">
    <source>
        <dbReference type="PIRSR" id="PIRSR014972-1"/>
    </source>
</evidence>
<dbReference type="Pfam" id="PF22636">
    <property type="entry name" value="FlK"/>
    <property type="match status" value="1"/>
</dbReference>
<sequence length="118" mass="13191">MEISKVFIVKPEETAEFVGSGGLQVLATPMLIAYIENVCFEWLENELQDNETSVGVHIEVSHLKPTKVSEKVNIVVDIIEKTDRKATFECAAFQGEELIGTANHKRVIVDQSSFLKKL</sequence>
<feature type="active site" evidence="1">
    <location>
        <position position="28"/>
    </location>
</feature>
<evidence type="ECO:0000313" key="4">
    <source>
        <dbReference type="EMBL" id="QCA28703.1"/>
    </source>
</evidence>
<evidence type="ECO:0000313" key="5">
    <source>
        <dbReference type="EMBL" id="TFZ40488.1"/>
    </source>
</evidence>
<reference evidence="5 7" key="1">
    <citation type="submission" date="2019-03" db="EMBL/GenBank/DDBJ databases">
        <title>Vagococcus sp. was isolated fron gut of Carduelis flavirostris.</title>
        <authorList>
            <person name="Ge Y."/>
        </authorList>
    </citation>
    <scope>NUCLEOTIDE SEQUENCE [LARGE SCALE GENOMIC DNA]</scope>
    <source>
        <strain evidence="5 7">CF-210</strain>
    </source>
</reference>
<proteinExistence type="predicted"/>
<dbReference type="InterPro" id="IPR054485">
    <property type="entry name" value="FlK-like_dom"/>
</dbReference>
<dbReference type="SUPFAM" id="SSF54637">
    <property type="entry name" value="Thioesterase/thiol ester dehydrase-isomerase"/>
    <property type="match status" value="1"/>
</dbReference>
<dbReference type="EMBL" id="CP038865">
    <property type="protein sequence ID" value="QCA28703.1"/>
    <property type="molecule type" value="Genomic_DNA"/>
</dbReference>
<dbReference type="EMBL" id="SRHU01000024">
    <property type="protein sequence ID" value="TFZ40488.1"/>
    <property type="molecule type" value="Genomic_DNA"/>
</dbReference>
<feature type="binding site" evidence="2">
    <location>
        <position position="106"/>
    </location>
    <ligand>
        <name>substrate</name>
    </ligand>
</feature>
<accession>A0AAJ5EEJ7</accession>